<accession>A0A090T4F8</accession>
<dbReference type="SUPFAM" id="SSF56601">
    <property type="entry name" value="beta-lactamase/transpeptidase-like"/>
    <property type="match status" value="1"/>
</dbReference>
<name>A0A090T4F8_9VIBR</name>
<reference evidence="1 2" key="2">
    <citation type="submission" date="2014-09" db="EMBL/GenBank/DDBJ databases">
        <authorList>
            <consortium name="NBRP consortium"/>
            <person name="Sawabe T."/>
            <person name="Meirelles P."/>
            <person name="Nakanishi M."/>
            <person name="Sayaka M."/>
            <person name="Hattori M."/>
            <person name="Ohkuma M."/>
        </authorList>
    </citation>
    <scope>NUCLEOTIDE SEQUENCE [LARGE SCALE GENOMIC DNA]</scope>
    <source>
        <strain evidence="1 2">JCM 19240</strain>
    </source>
</reference>
<dbReference type="AlphaFoldDB" id="A0A090T4F8"/>
<gene>
    <name evidence="1" type="ORF">JCM19240_2335</name>
</gene>
<proteinExistence type="predicted"/>
<dbReference type="EMBL" id="BBMT01000003">
    <property type="protein sequence ID" value="GAL33639.1"/>
    <property type="molecule type" value="Genomic_DNA"/>
</dbReference>
<evidence type="ECO:0000313" key="1">
    <source>
        <dbReference type="EMBL" id="GAL33639.1"/>
    </source>
</evidence>
<evidence type="ECO:0000313" key="2">
    <source>
        <dbReference type="Proteomes" id="UP000029224"/>
    </source>
</evidence>
<comment type="caution">
    <text evidence="1">The sequence shown here is derived from an EMBL/GenBank/DDBJ whole genome shotgun (WGS) entry which is preliminary data.</text>
</comment>
<keyword evidence="2" id="KW-1185">Reference proteome</keyword>
<evidence type="ECO:0008006" key="3">
    <source>
        <dbReference type="Google" id="ProtNLM"/>
    </source>
</evidence>
<dbReference type="Gene3D" id="3.40.710.10">
    <property type="entry name" value="DD-peptidase/beta-lactamase superfamily"/>
    <property type="match status" value="1"/>
</dbReference>
<reference evidence="1 2" key="1">
    <citation type="submission" date="2014-09" db="EMBL/GenBank/DDBJ databases">
        <title>Vibrio maritimus JCM 19240. (C210) whole genome shotgun sequence.</title>
        <authorList>
            <person name="Sawabe T."/>
            <person name="Meirelles P."/>
            <person name="Nakanishi M."/>
            <person name="Sayaka M."/>
            <person name="Hattori M."/>
            <person name="Ohkuma M."/>
        </authorList>
    </citation>
    <scope>NUCLEOTIDE SEQUENCE [LARGE SCALE GENOMIC DNA]</scope>
    <source>
        <strain evidence="1 2">JCM 19240</strain>
    </source>
</reference>
<protein>
    <recommendedName>
        <fullName evidence="3">6-aminohexanoate-dimer hydrolase</fullName>
    </recommendedName>
</protein>
<dbReference type="InterPro" id="IPR012338">
    <property type="entry name" value="Beta-lactam/transpept-like"/>
</dbReference>
<organism evidence="1 2">
    <name type="scientific">Vibrio maritimus</name>
    <dbReference type="NCBI Taxonomy" id="990268"/>
    <lineage>
        <taxon>Bacteria</taxon>
        <taxon>Pseudomonadati</taxon>
        <taxon>Pseudomonadota</taxon>
        <taxon>Gammaproteobacteria</taxon>
        <taxon>Vibrionales</taxon>
        <taxon>Vibrionaceae</taxon>
        <taxon>Vibrio</taxon>
    </lineage>
</organism>
<sequence>MVNNGKYNDEQVFSEAWVKDSFAISKDEHSHMMASVYKDEDLAVYDPTLEGYKNFLWVHDSERRIATFRGVFGQFLYINQDKNVVIATFSSADSASNAARETSKAKVQAFESLADSL</sequence>
<dbReference type="Proteomes" id="UP000029224">
    <property type="component" value="Unassembled WGS sequence"/>
</dbReference>